<name>A0ABS7G2L6_9ACTN</name>
<accession>A0ABS7G2L6</accession>
<proteinExistence type="predicted"/>
<reference evidence="1 2" key="1">
    <citation type="submission" date="2021-07" db="EMBL/GenBank/DDBJ databases">
        <title>Actinomadura sp. PM05-2 isolated from lichen.</title>
        <authorList>
            <person name="Somphong A."/>
            <person name="Phongsopitanun W."/>
            <person name="Tanasupawat S."/>
            <person name="Peongsungnone V."/>
        </authorList>
    </citation>
    <scope>NUCLEOTIDE SEQUENCE [LARGE SCALE GENOMIC DNA]</scope>
    <source>
        <strain evidence="1 2">PM05-2</strain>
    </source>
</reference>
<gene>
    <name evidence="1" type="ORF">K1Y72_31675</name>
</gene>
<dbReference type="EMBL" id="JAIBOA010000028">
    <property type="protein sequence ID" value="MBW8486967.1"/>
    <property type="molecule type" value="Genomic_DNA"/>
</dbReference>
<evidence type="ECO:0000313" key="2">
    <source>
        <dbReference type="Proteomes" id="UP000774570"/>
    </source>
</evidence>
<comment type="caution">
    <text evidence="1">The sequence shown here is derived from an EMBL/GenBank/DDBJ whole genome shotgun (WGS) entry which is preliminary data.</text>
</comment>
<sequence>MIDFSGRREVTAPADAVTALARLEATVALQEFAARVGPCEIDESAARRTRSPLFRNFTRLPVVPIPGSAQGRP</sequence>
<keyword evidence="2" id="KW-1185">Reference proteome</keyword>
<dbReference type="RefSeq" id="WP_220170200.1">
    <property type="nucleotide sequence ID" value="NZ_JAIBOA010000028.1"/>
</dbReference>
<organism evidence="1 2">
    <name type="scientific">Actinomadura parmotrematis</name>
    <dbReference type="NCBI Taxonomy" id="2864039"/>
    <lineage>
        <taxon>Bacteria</taxon>
        <taxon>Bacillati</taxon>
        <taxon>Actinomycetota</taxon>
        <taxon>Actinomycetes</taxon>
        <taxon>Streptosporangiales</taxon>
        <taxon>Thermomonosporaceae</taxon>
        <taxon>Actinomadura</taxon>
    </lineage>
</organism>
<dbReference type="Proteomes" id="UP000774570">
    <property type="component" value="Unassembled WGS sequence"/>
</dbReference>
<evidence type="ECO:0000313" key="1">
    <source>
        <dbReference type="EMBL" id="MBW8486967.1"/>
    </source>
</evidence>
<protein>
    <submittedName>
        <fullName evidence="1">Cytochrome P450</fullName>
    </submittedName>
</protein>